<dbReference type="STRING" id="76731.RD2015_1963"/>
<evidence type="ECO:0000256" key="5">
    <source>
        <dbReference type="ARBA" id="ARBA00022692"/>
    </source>
</evidence>
<keyword evidence="13" id="KW-1185">Reference proteome</keyword>
<keyword evidence="7" id="KW-0378">Hydrolase</keyword>
<evidence type="ECO:0000256" key="6">
    <source>
        <dbReference type="ARBA" id="ARBA00022723"/>
    </source>
</evidence>
<keyword evidence="4" id="KW-0645">Protease</keyword>
<dbReference type="Pfam" id="PF01435">
    <property type="entry name" value="Peptidase_M48"/>
    <property type="match status" value="1"/>
</dbReference>
<evidence type="ECO:0000256" key="3">
    <source>
        <dbReference type="ARBA" id="ARBA00022475"/>
    </source>
</evidence>
<dbReference type="CDD" id="cd07328">
    <property type="entry name" value="M48_Ste24p_like"/>
    <property type="match status" value="1"/>
</dbReference>
<name>A0A0U3LND5_9BURK</name>
<evidence type="ECO:0000256" key="8">
    <source>
        <dbReference type="ARBA" id="ARBA00022833"/>
    </source>
</evidence>
<evidence type="ECO:0000256" key="9">
    <source>
        <dbReference type="ARBA" id="ARBA00022989"/>
    </source>
</evidence>
<dbReference type="KEGG" id="rdp:RD2015_1963"/>
<evidence type="ECO:0000313" key="12">
    <source>
        <dbReference type="EMBL" id="ALV06439.1"/>
    </source>
</evidence>
<proteinExistence type="predicted"/>
<reference evidence="12 13" key="1">
    <citation type="submission" date="2015-12" db="EMBL/GenBank/DDBJ databases">
        <title>Complete genome of Roseateles depolymerans KCTC 42856.</title>
        <authorList>
            <person name="Kim K.M."/>
        </authorList>
    </citation>
    <scope>NUCLEOTIDE SEQUENCE [LARGE SCALE GENOMIC DNA]</scope>
    <source>
        <strain evidence="12 13">KCTC 42856</strain>
    </source>
</reference>
<evidence type="ECO:0000256" key="7">
    <source>
        <dbReference type="ARBA" id="ARBA00022801"/>
    </source>
</evidence>
<gene>
    <name evidence="12" type="ORF">RD2015_1963</name>
</gene>
<dbReference type="InterPro" id="IPR001915">
    <property type="entry name" value="Peptidase_M48"/>
</dbReference>
<keyword evidence="6" id="KW-0479">Metal-binding</keyword>
<accession>A0A0U3LND5</accession>
<keyword evidence="5" id="KW-0812">Transmembrane</keyword>
<comment type="subcellular location">
    <subcellularLocation>
        <location evidence="2">Cell membrane</location>
        <topology evidence="2">Multi-pass membrane protein</topology>
    </subcellularLocation>
</comment>
<dbReference type="AlphaFoldDB" id="A0A0U3LND5"/>
<keyword evidence="3" id="KW-1003">Cell membrane</keyword>
<dbReference type="Proteomes" id="UP000060699">
    <property type="component" value="Chromosome"/>
</dbReference>
<protein>
    <submittedName>
        <fullName evidence="12">Peptidase M48</fullName>
    </submittedName>
</protein>
<keyword evidence="8" id="KW-0862">Zinc</keyword>
<keyword evidence="9" id="KW-1133">Transmembrane helix</keyword>
<evidence type="ECO:0000256" key="1">
    <source>
        <dbReference type="ARBA" id="ARBA00001947"/>
    </source>
</evidence>
<dbReference type="GO" id="GO:0046872">
    <property type="term" value="F:metal ion binding"/>
    <property type="evidence" value="ECO:0007669"/>
    <property type="project" value="UniProtKB-KW"/>
</dbReference>
<sequence>MNTADFEPMVARLERESETSPWGYKAKVALLALLGFGLLGLMLGVAGAGLLVLVGIAVALLATGGGALIVLLKLGKLLVLLALPLWFLVKSSLQALFVRLPAPQGLPVTRQQAPHLFAALEDMRRRMKGPRFHQVLLVDDMNAAVVQRPLFGLIGFPRNYLLLGLPLLESTSPAEALAVVAHEYGHLAGSHGRFGAFIYRLRLSWATIQAIVDQWTGVLAGLLRKPLRWYAPYFNAYTFVLARANEYEADAASAALVGREAAVSALKRVDVSGRDYARFLEATFKTMRTESAPPDDLSDRWARVAAEPLQRDRARQDLVQALGRDPGVADTHPSLRQRLKALGVPDHQLDEPPTPLTTESAAVRWLREHLPSVRKTLQTQWKDQVSRGWREQFQEWTELRHRLQSLQAQNERSVTEEHEVLRLTVQLHPDDNHLPAARAFNEAHPDLAIGLYLEGMLRLKADDETGLALLDRAMTLDEEAIRPACERAFEFLSQRKDPRAQAYADRWQHRQNFEAERQRQLSTLEPAGAVTPAELSADERDALVEMLRTLKPRVAGAWVARRVLPAAPQARSFVVVLRPGWWTRWRNQGGQLLQAAVNGGETVAGHFCLEVAPYKALCKRIQAQEGARLL</sequence>
<evidence type="ECO:0000256" key="4">
    <source>
        <dbReference type="ARBA" id="ARBA00022670"/>
    </source>
</evidence>
<dbReference type="RefSeq" id="WP_058934724.1">
    <property type="nucleotide sequence ID" value="NZ_CP013729.1"/>
</dbReference>
<keyword evidence="10" id="KW-0482">Metalloprotease</keyword>
<comment type="cofactor">
    <cofactor evidence="1">
        <name>Zn(2+)</name>
        <dbReference type="ChEBI" id="CHEBI:29105"/>
    </cofactor>
</comment>
<evidence type="ECO:0000256" key="2">
    <source>
        <dbReference type="ARBA" id="ARBA00004651"/>
    </source>
</evidence>
<dbReference type="OrthoDB" id="9789270at2"/>
<dbReference type="PANTHER" id="PTHR43221:SF1">
    <property type="entry name" value="PROTEASE HTPX"/>
    <property type="match status" value="1"/>
</dbReference>
<dbReference type="Gene3D" id="3.30.2010.10">
    <property type="entry name" value="Metalloproteases ('zincins'), catalytic domain"/>
    <property type="match status" value="1"/>
</dbReference>
<evidence type="ECO:0000256" key="11">
    <source>
        <dbReference type="ARBA" id="ARBA00023136"/>
    </source>
</evidence>
<dbReference type="EMBL" id="CP013729">
    <property type="protein sequence ID" value="ALV06439.1"/>
    <property type="molecule type" value="Genomic_DNA"/>
</dbReference>
<evidence type="ECO:0000256" key="10">
    <source>
        <dbReference type="ARBA" id="ARBA00023049"/>
    </source>
</evidence>
<dbReference type="GO" id="GO:0004222">
    <property type="term" value="F:metalloendopeptidase activity"/>
    <property type="evidence" value="ECO:0007669"/>
    <property type="project" value="InterPro"/>
</dbReference>
<dbReference type="PANTHER" id="PTHR43221">
    <property type="entry name" value="PROTEASE HTPX"/>
    <property type="match status" value="1"/>
</dbReference>
<keyword evidence="11" id="KW-0472">Membrane</keyword>
<evidence type="ECO:0000313" key="13">
    <source>
        <dbReference type="Proteomes" id="UP000060699"/>
    </source>
</evidence>
<dbReference type="InterPro" id="IPR050083">
    <property type="entry name" value="HtpX_protease"/>
</dbReference>
<dbReference type="GO" id="GO:0005886">
    <property type="term" value="C:plasma membrane"/>
    <property type="evidence" value="ECO:0007669"/>
    <property type="project" value="UniProtKB-SubCell"/>
</dbReference>
<dbReference type="PATRIC" id="fig|76731.3.peg.2012"/>
<dbReference type="GO" id="GO:0006508">
    <property type="term" value="P:proteolysis"/>
    <property type="evidence" value="ECO:0007669"/>
    <property type="project" value="UniProtKB-KW"/>
</dbReference>
<organism evidence="12 13">
    <name type="scientific">Roseateles depolymerans</name>
    <dbReference type="NCBI Taxonomy" id="76731"/>
    <lineage>
        <taxon>Bacteria</taxon>
        <taxon>Pseudomonadati</taxon>
        <taxon>Pseudomonadota</taxon>
        <taxon>Betaproteobacteria</taxon>
        <taxon>Burkholderiales</taxon>
        <taxon>Sphaerotilaceae</taxon>
        <taxon>Roseateles</taxon>
    </lineage>
</organism>